<dbReference type="OrthoDB" id="123906at2759"/>
<protein>
    <submittedName>
        <fullName evidence="1">Unnamed protein product</fullName>
    </submittedName>
</protein>
<dbReference type="Proteomes" id="UP001165121">
    <property type="component" value="Unassembled WGS sequence"/>
</dbReference>
<evidence type="ECO:0000313" key="1">
    <source>
        <dbReference type="EMBL" id="GMF37344.1"/>
    </source>
</evidence>
<name>A0A9W6XFC5_9STRA</name>
<evidence type="ECO:0000313" key="2">
    <source>
        <dbReference type="Proteomes" id="UP001165121"/>
    </source>
</evidence>
<reference evidence="1" key="1">
    <citation type="submission" date="2023-04" db="EMBL/GenBank/DDBJ databases">
        <title>Phytophthora fragariaefolia NBRC 109709.</title>
        <authorList>
            <person name="Ichikawa N."/>
            <person name="Sato H."/>
            <person name="Tonouchi N."/>
        </authorList>
    </citation>
    <scope>NUCLEOTIDE SEQUENCE</scope>
    <source>
        <strain evidence="1">NBRC 109709</strain>
    </source>
</reference>
<dbReference type="AlphaFoldDB" id="A0A9W6XFC5"/>
<accession>A0A9W6XFC5</accession>
<keyword evidence="2" id="KW-1185">Reference proteome</keyword>
<comment type="caution">
    <text evidence="1">The sequence shown here is derived from an EMBL/GenBank/DDBJ whole genome shotgun (WGS) entry which is preliminary data.</text>
</comment>
<dbReference type="EMBL" id="BSXT01001001">
    <property type="protein sequence ID" value="GMF37344.1"/>
    <property type="molecule type" value="Genomic_DNA"/>
</dbReference>
<sequence length="443" mass="50063">MGFVSAGDIDVCTAYGWIKTGKREFGLGQGSVLSIPHIGYYIEILLCLQENSEGAFISIMTNTPHRQCQLPSFLTMYKPGRVSHTEAGVKLNDGKEIPQLVTMVNPTEGIKHLRVTQSTVDMRSKTIKDSYEQLQLEGRKLIFKKVSVDQLRYIVNHVWVPRVQYRTQLRTSLKVVQPFDKLVRHIARRVLRLPKSTPSELFHDVTQGIGLRCFEDMCTTARFQLALQVINNQHTPTHHLLVEALEESQIESVLTTHPLECPIKPLSHLQGWVHQIILVAAYLGVKVADEWNNPDDCKSQRPNDRSMWKETRLSQTLTLAMKHKSNGGTNDDKRSDIWTIRPDGLRTEYADVCIPVAVTNIGRRVASQVIIWNDTVIDGARRTMGRDLIVTAFQRVLARYVLFYRHGNLPIPNRYVVNATYGKALSNAESALPGTTKIASSVM</sequence>
<gene>
    <name evidence="1" type="ORF">Pfra01_001044600</name>
</gene>
<proteinExistence type="predicted"/>
<organism evidence="1 2">
    <name type="scientific">Phytophthora fragariaefolia</name>
    <dbReference type="NCBI Taxonomy" id="1490495"/>
    <lineage>
        <taxon>Eukaryota</taxon>
        <taxon>Sar</taxon>
        <taxon>Stramenopiles</taxon>
        <taxon>Oomycota</taxon>
        <taxon>Peronosporomycetes</taxon>
        <taxon>Peronosporales</taxon>
        <taxon>Peronosporaceae</taxon>
        <taxon>Phytophthora</taxon>
    </lineage>
</organism>